<keyword evidence="2" id="KW-1185">Reference proteome</keyword>
<dbReference type="EMBL" id="AGIZ01000004">
    <property type="protein sequence ID" value="EHC16237.1"/>
    <property type="molecule type" value="Genomic_DNA"/>
</dbReference>
<name>G6FS13_9CYAN</name>
<sequence>MGAQVSRPQARLTLLQNMKQAHFDEISQNFPV</sequence>
<reference evidence="1 2" key="1">
    <citation type="submission" date="2011-09" db="EMBL/GenBank/DDBJ databases">
        <title>The draft genome of Fischerella sp. JSC-11.</title>
        <authorList>
            <consortium name="US DOE Joint Genome Institute (JGI-PGF)"/>
            <person name="Lucas S."/>
            <person name="Han J."/>
            <person name="Lapidus A."/>
            <person name="Cheng J.-F."/>
            <person name="Goodwin L."/>
            <person name="Pitluck S."/>
            <person name="Peters L."/>
            <person name="Land M.L."/>
            <person name="Hauser L."/>
            <person name="Sarkisova S."/>
            <person name="Bryant D.A."/>
            <person name="Brown I."/>
            <person name="Woyke T.J."/>
        </authorList>
    </citation>
    <scope>NUCLEOTIDE SEQUENCE [LARGE SCALE GENOMIC DNA]</scope>
    <source>
        <strain evidence="1 2">JSC-11</strain>
    </source>
</reference>
<organism evidence="1 2">
    <name type="scientific">Fischerella thermalis JSC-11</name>
    <dbReference type="NCBI Taxonomy" id="741277"/>
    <lineage>
        <taxon>Bacteria</taxon>
        <taxon>Bacillati</taxon>
        <taxon>Cyanobacteriota</taxon>
        <taxon>Cyanophyceae</taxon>
        <taxon>Nostocales</taxon>
        <taxon>Hapalosiphonaceae</taxon>
        <taxon>Fischerella</taxon>
    </lineage>
</organism>
<protein>
    <submittedName>
        <fullName evidence="1">Uncharacterized protein</fullName>
    </submittedName>
</protein>
<gene>
    <name evidence="1" type="ORF">FJSC11DRAFT_1660</name>
</gene>
<proteinExistence type="predicted"/>
<accession>G6FS13</accession>
<dbReference type="AlphaFoldDB" id="G6FS13"/>
<comment type="caution">
    <text evidence="1">The sequence shown here is derived from an EMBL/GenBank/DDBJ whole genome shotgun (WGS) entry which is preliminary data.</text>
</comment>
<evidence type="ECO:0000313" key="1">
    <source>
        <dbReference type="EMBL" id="EHC16237.1"/>
    </source>
</evidence>
<dbReference type="Proteomes" id="UP000004344">
    <property type="component" value="Unassembled WGS sequence"/>
</dbReference>
<evidence type="ECO:0000313" key="2">
    <source>
        <dbReference type="Proteomes" id="UP000004344"/>
    </source>
</evidence>